<proteinExistence type="predicted"/>
<sequence>MRPILAILVWILILGGVAGYLHTREDKRAVAEFRPTAAAGHFTLEIVATTKLEPDPFALLAHPDDKPMSLIVKINGEQVLAKDDNQAQGTPLRLEDVQGLTEGQNELYVEANPPLESAGRAHAYRVTIKRDGETIAEETLWSEPGLRLATSLSLNIPPADHEAKTDHGH</sequence>
<name>I4CBK8_DESTA</name>
<keyword evidence="2" id="KW-1185">Reference proteome</keyword>
<dbReference type="Proteomes" id="UP000006055">
    <property type="component" value="Chromosome"/>
</dbReference>
<dbReference type="EMBL" id="CP003360">
    <property type="protein sequence ID" value="AFM26949.1"/>
    <property type="molecule type" value="Genomic_DNA"/>
</dbReference>
<gene>
    <name evidence="1" type="ordered locus">Desti_4315</name>
</gene>
<dbReference type="KEGG" id="dti:Desti_4315"/>
<dbReference type="eggNOG" id="ENOG5033JV9">
    <property type="taxonomic scope" value="Bacteria"/>
</dbReference>
<dbReference type="RefSeq" id="WP_014812069.1">
    <property type="nucleotide sequence ID" value="NC_018025.1"/>
</dbReference>
<dbReference type="AlphaFoldDB" id="I4CBK8"/>
<accession>I4CBK8</accession>
<reference evidence="2" key="1">
    <citation type="submission" date="2012-06" db="EMBL/GenBank/DDBJ databases">
        <title>Complete sequence of chromosome of Desulfomonile tiedjei DSM 6799.</title>
        <authorList>
            <person name="Lucas S."/>
            <person name="Copeland A."/>
            <person name="Lapidus A."/>
            <person name="Glavina del Rio T."/>
            <person name="Dalin E."/>
            <person name="Tice H."/>
            <person name="Bruce D."/>
            <person name="Goodwin L."/>
            <person name="Pitluck S."/>
            <person name="Peters L."/>
            <person name="Ovchinnikova G."/>
            <person name="Zeytun A."/>
            <person name="Lu M."/>
            <person name="Kyrpides N."/>
            <person name="Mavromatis K."/>
            <person name="Ivanova N."/>
            <person name="Brettin T."/>
            <person name="Detter J.C."/>
            <person name="Han C."/>
            <person name="Larimer F."/>
            <person name="Land M."/>
            <person name="Hauser L."/>
            <person name="Markowitz V."/>
            <person name="Cheng J.-F."/>
            <person name="Hugenholtz P."/>
            <person name="Woyke T."/>
            <person name="Wu D."/>
            <person name="Spring S."/>
            <person name="Schroeder M."/>
            <person name="Brambilla E."/>
            <person name="Klenk H.-P."/>
            <person name="Eisen J.A."/>
        </authorList>
    </citation>
    <scope>NUCLEOTIDE SEQUENCE [LARGE SCALE GENOMIC DNA]</scope>
    <source>
        <strain evidence="2">ATCC 49306 / DSM 6799 / DCB-1</strain>
    </source>
</reference>
<dbReference type="STRING" id="706587.Desti_4315"/>
<dbReference type="OrthoDB" id="5396913at2"/>
<evidence type="ECO:0000313" key="1">
    <source>
        <dbReference type="EMBL" id="AFM26949.1"/>
    </source>
</evidence>
<organism evidence="1 2">
    <name type="scientific">Desulfomonile tiedjei (strain ATCC 49306 / DSM 6799 / DCB-1)</name>
    <dbReference type="NCBI Taxonomy" id="706587"/>
    <lineage>
        <taxon>Bacteria</taxon>
        <taxon>Pseudomonadati</taxon>
        <taxon>Thermodesulfobacteriota</taxon>
        <taxon>Desulfomonilia</taxon>
        <taxon>Desulfomonilales</taxon>
        <taxon>Desulfomonilaceae</taxon>
        <taxon>Desulfomonile</taxon>
    </lineage>
</organism>
<dbReference type="HOGENOM" id="CLU_1583829_0_0_7"/>
<protein>
    <submittedName>
        <fullName evidence="1">Uncharacterized protein</fullName>
    </submittedName>
</protein>
<evidence type="ECO:0000313" key="2">
    <source>
        <dbReference type="Proteomes" id="UP000006055"/>
    </source>
</evidence>